<feature type="compositionally biased region" description="Basic and acidic residues" evidence="1">
    <location>
        <begin position="180"/>
        <end position="220"/>
    </location>
</feature>
<protein>
    <submittedName>
        <fullName evidence="2">Uncharacterized protein</fullName>
    </submittedName>
</protein>
<sequence length="233" mass="25751">MFRRMHTSISLVILKDARISRVIPKDAHIGRVIPKDAHIGRVIPKDAHIGRVIPKDAHISLVIPKDAHINLLNLKKISKLCIMPMFNLQHSSLVYTTAHYSPEPIPINSTARPYAQTTHNRSNITTPLIVQPISLCELPSSVEWRETTAMRASACGSVGGGVEEQWTTKGKKRLGTAAAVRERTEEKEENSKGRGGAMREMEGEFRCLQRRTATDKEKVVDGGGGEGFLVKTS</sequence>
<dbReference type="EMBL" id="SSTE01011804">
    <property type="protein sequence ID" value="KAA0050561.1"/>
    <property type="molecule type" value="Genomic_DNA"/>
</dbReference>
<reference evidence="2 3" key="1">
    <citation type="submission" date="2019-08" db="EMBL/GenBank/DDBJ databases">
        <title>Draft genome sequences of two oriental melons (Cucumis melo L. var makuwa).</title>
        <authorList>
            <person name="Kwon S.-Y."/>
        </authorList>
    </citation>
    <scope>NUCLEOTIDE SEQUENCE [LARGE SCALE GENOMIC DNA]</scope>
    <source>
        <strain evidence="3">cv. SW 3</strain>
        <tissue evidence="2">Leaf</tissue>
    </source>
</reference>
<evidence type="ECO:0000313" key="2">
    <source>
        <dbReference type="EMBL" id="KAA0050561.1"/>
    </source>
</evidence>
<evidence type="ECO:0000313" key="3">
    <source>
        <dbReference type="Proteomes" id="UP000321393"/>
    </source>
</evidence>
<organism evidence="2 3">
    <name type="scientific">Cucumis melo var. makuwa</name>
    <name type="common">Oriental melon</name>
    <dbReference type="NCBI Taxonomy" id="1194695"/>
    <lineage>
        <taxon>Eukaryota</taxon>
        <taxon>Viridiplantae</taxon>
        <taxon>Streptophyta</taxon>
        <taxon>Embryophyta</taxon>
        <taxon>Tracheophyta</taxon>
        <taxon>Spermatophyta</taxon>
        <taxon>Magnoliopsida</taxon>
        <taxon>eudicotyledons</taxon>
        <taxon>Gunneridae</taxon>
        <taxon>Pentapetalae</taxon>
        <taxon>rosids</taxon>
        <taxon>fabids</taxon>
        <taxon>Cucurbitales</taxon>
        <taxon>Cucurbitaceae</taxon>
        <taxon>Benincaseae</taxon>
        <taxon>Cucumis</taxon>
    </lineage>
</organism>
<name>A0A5A7UAI8_CUCMM</name>
<proteinExistence type="predicted"/>
<dbReference type="AlphaFoldDB" id="A0A5A7UAI8"/>
<comment type="caution">
    <text evidence="2">The sequence shown here is derived from an EMBL/GenBank/DDBJ whole genome shotgun (WGS) entry which is preliminary data.</text>
</comment>
<gene>
    <name evidence="2" type="ORF">E6C27_scaffold673G00170</name>
</gene>
<evidence type="ECO:0000256" key="1">
    <source>
        <dbReference type="SAM" id="MobiDB-lite"/>
    </source>
</evidence>
<feature type="region of interest" description="Disordered" evidence="1">
    <location>
        <begin position="166"/>
        <end position="233"/>
    </location>
</feature>
<accession>A0A5A7UAI8</accession>
<dbReference type="Proteomes" id="UP000321393">
    <property type="component" value="Unassembled WGS sequence"/>
</dbReference>